<evidence type="ECO:0000313" key="2">
    <source>
        <dbReference type="Proteomes" id="UP000637074"/>
    </source>
</evidence>
<comment type="caution">
    <text evidence="1">The sequence shown here is derived from an EMBL/GenBank/DDBJ whole genome shotgun (WGS) entry which is preliminary data.</text>
</comment>
<accession>A0ABQ3NCL3</accession>
<reference evidence="1 2" key="1">
    <citation type="journal article" date="2022" name="Int. J. Syst. Evol. Microbiol.">
        <title>Neobacillus kokaensis sp. nov., isolated from soil.</title>
        <authorList>
            <person name="Yuki K."/>
            <person name="Matsubara H."/>
            <person name="Yamaguchi S."/>
        </authorList>
    </citation>
    <scope>NUCLEOTIDE SEQUENCE [LARGE SCALE GENOMIC DNA]</scope>
    <source>
        <strain evidence="1 2">LOB 377</strain>
    </source>
</reference>
<protein>
    <submittedName>
        <fullName evidence="1">Uncharacterized protein</fullName>
    </submittedName>
</protein>
<dbReference type="Proteomes" id="UP000637074">
    <property type="component" value="Unassembled WGS sequence"/>
</dbReference>
<dbReference type="InterPro" id="IPR036866">
    <property type="entry name" value="RibonucZ/Hydroxyglut_hydro"/>
</dbReference>
<sequence length="82" mass="9323">MYLARDTVWCTPVQEAIETHNPEVAILNAGDNKFFELGSLIMGKEVVYEVHKAIPNVKITASHIEAVNHWEIIQERFKDICG</sequence>
<dbReference type="Gene3D" id="3.60.15.10">
    <property type="entry name" value="Ribonuclease Z/Hydroxyacylglutathione hydrolase-like"/>
    <property type="match status" value="1"/>
</dbReference>
<dbReference type="RefSeq" id="WP_191277290.1">
    <property type="nucleotide sequence ID" value="NZ_BNDS01000054.1"/>
</dbReference>
<name>A0ABQ3NCL3_9BACI</name>
<keyword evidence="2" id="KW-1185">Reference proteome</keyword>
<gene>
    <name evidence="1" type="ORF">AM1BK_51890</name>
</gene>
<evidence type="ECO:0000313" key="1">
    <source>
        <dbReference type="EMBL" id="GHI01647.1"/>
    </source>
</evidence>
<proteinExistence type="predicted"/>
<organism evidence="1 2">
    <name type="scientific">Neobacillus kokaensis</name>
    <dbReference type="NCBI Taxonomy" id="2759023"/>
    <lineage>
        <taxon>Bacteria</taxon>
        <taxon>Bacillati</taxon>
        <taxon>Bacillota</taxon>
        <taxon>Bacilli</taxon>
        <taxon>Bacillales</taxon>
        <taxon>Bacillaceae</taxon>
        <taxon>Neobacillus</taxon>
    </lineage>
</organism>
<dbReference type="EMBL" id="BNDS01000054">
    <property type="protein sequence ID" value="GHI01647.1"/>
    <property type="molecule type" value="Genomic_DNA"/>
</dbReference>